<name>A0A0B2UUF1_TOXCA</name>
<feature type="domain" description="Chondroitin proteoglycan 4" evidence="2">
    <location>
        <begin position="28"/>
        <end position="116"/>
    </location>
</feature>
<sequence>MLAAITTLLLSIFVCNAAAFDDSKLSPCLRVCLKPIVNFERTYAYQFKNFEKVCDKLEAGAHCSRKCDLADQRAFYHYTTFYRLHCVDFQEELEEHLECLTEIAPQIDNKCRAQCVTKFDKNAGKEVEVKNKCKAVECSTVCYYQEFSNACPGTHDILLRINMRQINDVISTATPEAIQSMHEDCLRLYDMDYMRRKLLGEPDL</sequence>
<dbReference type="OrthoDB" id="5826574at2759"/>
<dbReference type="Proteomes" id="UP000031036">
    <property type="component" value="Unassembled WGS sequence"/>
</dbReference>
<gene>
    <name evidence="3" type="ORF">Tcan_07241</name>
</gene>
<accession>A0A0B2UUF1</accession>
<keyword evidence="1" id="KW-0732">Signal</keyword>
<evidence type="ECO:0000259" key="2">
    <source>
        <dbReference type="Pfam" id="PF15481"/>
    </source>
</evidence>
<dbReference type="Pfam" id="PF15481">
    <property type="entry name" value="CPG4"/>
    <property type="match status" value="1"/>
</dbReference>
<dbReference type="AlphaFoldDB" id="A0A0B2UUF1"/>
<evidence type="ECO:0000313" key="3">
    <source>
        <dbReference type="EMBL" id="KHN72697.1"/>
    </source>
</evidence>
<dbReference type="InterPro" id="IPR029153">
    <property type="entry name" value="CPG4"/>
</dbReference>
<organism evidence="3 4">
    <name type="scientific">Toxocara canis</name>
    <name type="common">Canine roundworm</name>
    <dbReference type="NCBI Taxonomy" id="6265"/>
    <lineage>
        <taxon>Eukaryota</taxon>
        <taxon>Metazoa</taxon>
        <taxon>Ecdysozoa</taxon>
        <taxon>Nematoda</taxon>
        <taxon>Chromadorea</taxon>
        <taxon>Rhabditida</taxon>
        <taxon>Spirurina</taxon>
        <taxon>Ascaridomorpha</taxon>
        <taxon>Ascaridoidea</taxon>
        <taxon>Toxocaridae</taxon>
        <taxon>Toxocara</taxon>
    </lineage>
</organism>
<evidence type="ECO:0000256" key="1">
    <source>
        <dbReference type="SAM" id="SignalP"/>
    </source>
</evidence>
<protein>
    <recommendedName>
        <fullName evidence="2">Chondroitin proteoglycan 4 domain-containing protein</fullName>
    </recommendedName>
</protein>
<dbReference type="STRING" id="6265.A0A0B2UUF1"/>
<keyword evidence="4" id="KW-1185">Reference proteome</keyword>
<feature type="chain" id="PRO_5002095111" description="Chondroitin proteoglycan 4 domain-containing protein" evidence="1">
    <location>
        <begin position="20"/>
        <end position="204"/>
    </location>
</feature>
<evidence type="ECO:0000313" key="4">
    <source>
        <dbReference type="Proteomes" id="UP000031036"/>
    </source>
</evidence>
<dbReference type="OMA" id="CYFQEFI"/>
<reference evidence="3 4" key="1">
    <citation type="submission" date="2014-11" db="EMBL/GenBank/DDBJ databases">
        <title>Genetic blueprint of the zoonotic pathogen Toxocara canis.</title>
        <authorList>
            <person name="Zhu X.-Q."/>
            <person name="Korhonen P.K."/>
            <person name="Cai H."/>
            <person name="Young N.D."/>
            <person name="Nejsum P."/>
            <person name="von Samson-Himmelstjerna G."/>
            <person name="Boag P.R."/>
            <person name="Tan P."/>
            <person name="Li Q."/>
            <person name="Min J."/>
            <person name="Yang Y."/>
            <person name="Wang X."/>
            <person name="Fang X."/>
            <person name="Hall R.S."/>
            <person name="Hofmann A."/>
            <person name="Sternberg P.W."/>
            <person name="Jex A.R."/>
            <person name="Gasser R.B."/>
        </authorList>
    </citation>
    <scope>NUCLEOTIDE SEQUENCE [LARGE SCALE GENOMIC DNA]</scope>
    <source>
        <strain evidence="3">PN_DK_2014</strain>
    </source>
</reference>
<proteinExistence type="predicted"/>
<dbReference type="EMBL" id="JPKZ01003225">
    <property type="protein sequence ID" value="KHN72697.1"/>
    <property type="molecule type" value="Genomic_DNA"/>
</dbReference>
<comment type="caution">
    <text evidence="3">The sequence shown here is derived from an EMBL/GenBank/DDBJ whole genome shotgun (WGS) entry which is preliminary data.</text>
</comment>
<feature type="signal peptide" evidence="1">
    <location>
        <begin position="1"/>
        <end position="19"/>
    </location>
</feature>